<dbReference type="EMBL" id="MCIF01000002">
    <property type="protein sequence ID" value="RAQ94316.1"/>
    <property type="molecule type" value="Genomic_DNA"/>
</dbReference>
<accession>A0A328V9I6</accession>
<dbReference type="AlphaFoldDB" id="A0A328V9I6"/>
<dbReference type="RefSeq" id="WP_146747090.1">
    <property type="nucleotide sequence ID" value="NZ_MCIF01000002.1"/>
</dbReference>
<gene>
    <name evidence="3" type="ORF">A4R35_02150</name>
</gene>
<evidence type="ECO:0000313" key="3">
    <source>
        <dbReference type="EMBL" id="RAQ94316.1"/>
    </source>
</evidence>
<proteinExistence type="predicted"/>
<feature type="transmembrane region" description="Helical" evidence="2">
    <location>
        <begin position="188"/>
        <end position="209"/>
    </location>
</feature>
<protein>
    <submittedName>
        <fullName evidence="3">Uncharacterized protein</fullName>
    </submittedName>
</protein>
<evidence type="ECO:0000313" key="4">
    <source>
        <dbReference type="Proteomes" id="UP000248706"/>
    </source>
</evidence>
<name>A0A328V9I6_9CHLR</name>
<organism evidence="3 4">
    <name type="scientific">Thermogemmatispora tikiterensis</name>
    <dbReference type="NCBI Taxonomy" id="1825093"/>
    <lineage>
        <taxon>Bacteria</taxon>
        <taxon>Bacillati</taxon>
        <taxon>Chloroflexota</taxon>
        <taxon>Ktedonobacteria</taxon>
        <taxon>Thermogemmatisporales</taxon>
        <taxon>Thermogemmatisporaceae</taxon>
        <taxon>Thermogemmatispora</taxon>
    </lineage>
</organism>
<keyword evidence="2" id="KW-1133">Transmembrane helix</keyword>
<keyword evidence="4" id="KW-1185">Reference proteome</keyword>
<keyword evidence="2" id="KW-0472">Membrane</keyword>
<feature type="transmembrane region" description="Helical" evidence="2">
    <location>
        <begin position="215"/>
        <end position="234"/>
    </location>
</feature>
<sequence>MFLTEAGRLLDQQAESMVKRAVERYCAGELSYEAYQEIIEQVSKQEAQQGAALGEMAARNRVFDLAQRLLDQAQEHARQLQLIEAKTQLEQERRKTEDLLSGLLQQYTDELQQCAQQIKNDLASTTEALIEQTRQLADQVVLQRFQEAREQLERAIREQEEQRPAREAMRTASERLMRQEREYRRHQWRIWCSIGLGLGVALVLLISLFFAPPLWIVASGATIAVALLASAALWRNPIPEERLAAARREIALYQARSGDYATLSEEERRALLLQRIV</sequence>
<keyword evidence="1" id="KW-0175">Coiled coil</keyword>
<evidence type="ECO:0000256" key="1">
    <source>
        <dbReference type="SAM" id="Coils"/>
    </source>
</evidence>
<feature type="coiled-coil region" evidence="1">
    <location>
        <begin position="66"/>
        <end position="106"/>
    </location>
</feature>
<comment type="caution">
    <text evidence="3">The sequence shown here is derived from an EMBL/GenBank/DDBJ whole genome shotgun (WGS) entry which is preliminary data.</text>
</comment>
<feature type="coiled-coil region" evidence="1">
    <location>
        <begin position="142"/>
        <end position="169"/>
    </location>
</feature>
<dbReference type="OrthoDB" id="9861746at2"/>
<dbReference type="Proteomes" id="UP000248706">
    <property type="component" value="Unassembled WGS sequence"/>
</dbReference>
<keyword evidence="2" id="KW-0812">Transmembrane</keyword>
<reference evidence="3 4" key="1">
    <citation type="submission" date="2016-08" db="EMBL/GenBank/DDBJ databases">
        <title>Analysis of Carbohydrate Active Enzymes in Thermogemmatispora T81 Reveals Carbohydrate Degradation Ability.</title>
        <authorList>
            <person name="Tomazini A."/>
            <person name="Lal S."/>
            <person name="Stott M."/>
            <person name="Henrissat B."/>
            <person name="Polikarpov I."/>
            <person name="Sparling R."/>
            <person name="Levin D.B."/>
        </authorList>
    </citation>
    <scope>NUCLEOTIDE SEQUENCE [LARGE SCALE GENOMIC DNA]</scope>
    <source>
        <strain evidence="3 4">T81</strain>
    </source>
</reference>
<evidence type="ECO:0000256" key="2">
    <source>
        <dbReference type="SAM" id="Phobius"/>
    </source>
</evidence>